<dbReference type="SUPFAM" id="SSF48452">
    <property type="entry name" value="TPR-like"/>
    <property type="match status" value="1"/>
</dbReference>
<dbReference type="InterPro" id="IPR036188">
    <property type="entry name" value="FAD/NAD-bd_sf"/>
</dbReference>
<evidence type="ECO:0000313" key="3">
    <source>
        <dbReference type="Proteomes" id="UP000279994"/>
    </source>
</evidence>
<evidence type="ECO:0000259" key="1">
    <source>
        <dbReference type="Pfam" id="PF13454"/>
    </source>
</evidence>
<dbReference type="PRINTS" id="PR00368">
    <property type="entry name" value="FADPNR"/>
</dbReference>
<dbReference type="InterPro" id="IPR038732">
    <property type="entry name" value="HpyO/CreE_NAD-binding"/>
</dbReference>
<dbReference type="SUPFAM" id="SSF51905">
    <property type="entry name" value="FAD/NAD(P)-binding domain"/>
    <property type="match status" value="1"/>
</dbReference>
<dbReference type="InterPro" id="IPR011990">
    <property type="entry name" value="TPR-like_helical_dom_sf"/>
</dbReference>
<dbReference type="PANTHER" id="PTHR40254">
    <property type="entry name" value="BLR0577 PROTEIN"/>
    <property type="match status" value="1"/>
</dbReference>
<keyword evidence="3" id="KW-1185">Reference proteome</keyword>
<dbReference type="Pfam" id="PF13454">
    <property type="entry name" value="NAD_binding_9"/>
    <property type="match status" value="1"/>
</dbReference>
<sequence>MSRPHVVVVGAGASGTLAAIHLARESGRRGVGLEITLVDPADRWGRGTAFGTVDDQHLLNVPAAGMSALPEDPSHFVQWRGGEAYEFAPRREYGRYLDELLTTTLATSLVNTTAHHLRARAVGVRRRPSGALVCLDGGEELSADAVVLGCGLPRAGSGWAPESVQDSAFFVPDPWAPGALDVVRRDRTGPADVLVVGTGLTMVDVVLSLVDGQSRRDRVVHAVSRSGRLPEVHAPELRPAVIPDISTWGHTLDELRCAVRAHLATVSLTTGDWRPGMDGIRFQVAALWDRLGEHDRLEFLRRDAGSWNVLRHRLPLSSGARIDELRTHGRLEIGAGEVVAAQPLPRGGLRVELSDGSSRDVGWVVNCTGPQTDVRLLGDPLIDDLLRPRAGSALATPATAGMGLRTENGRLVDTHGSSHAPIWALGALRRGELWESTAVPEIRAQALAVAGAVLEAVAPAPRRLADGRLVGGHHPVARPRDPLGLPLSTTAEAATLYNAGLERVMRLQDGGEDLLREAVQVDPDFAIAHAALALLGHEAGVNADVQAELDAARRAAGKRADDRERSFVDVVAERVKDVRRAGARALMAHIAEHPRDALAVSAAVPTIAFSGVTDVQQEAWDLVEGLAPAYGDHWWYISLLAFTRQDQSRFEEAGLLAESALSCEPSSGHAVHALTHVLYETGQHDVGRTWLDHWVASSGRSASHRAHFSWHAALHELALGDLEAVRARYYSQLAPPGVTGVRALVDSASLLWRWRMTMSAIQPGETPPVAPVLEQVDARLLTTPGTPFIALHAALGHAGNADRHALETLARHCRESAEPAMSATVATVCDALALVLDQEYAAAAALLEETMQRIDALGGSAAQREVLEETLIDCLVHDAQTEAARLLLDRRLARRPSPLDGRRRDVLATSLLAG</sequence>
<feature type="domain" description="FAD-dependent urate hydroxylase HpyO/Asp monooxygenase CreE-like FAD/NAD(P)-binding" evidence="1">
    <location>
        <begin position="7"/>
        <end position="151"/>
    </location>
</feature>
<reference evidence="2 3" key="1">
    <citation type="submission" date="2018-11" db="EMBL/GenBank/DDBJ databases">
        <authorList>
            <person name="Li F."/>
        </authorList>
    </citation>
    <scope>NUCLEOTIDE SEQUENCE [LARGE SCALE GENOMIC DNA]</scope>
    <source>
        <strain evidence="2 3">Gsoil 818</strain>
    </source>
</reference>
<proteinExistence type="predicted"/>
<dbReference type="RefSeq" id="WP_123224919.1">
    <property type="nucleotide sequence ID" value="NZ_RJSF01000047.1"/>
</dbReference>
<dbReference type="Gene3D" id="1.25.40.10">
    <property type="entry name" value="Tetratricopeptide repeat domain"/>
    <property type="match status" value="1"/>
</dbReference>
<dbReference type="Proteomes" id="UP000279994">
    <property type="component" value="Unassembled WGS sequence"/>
</dbReference>
<comment type="caution">
    <text evidence="2">The sequence shown here is derived from an EMBL/GenBank/DDBJ whole genome shotgun (WGS) entry which is preliminary data.</text>
</comment>
<dbReference type="Gene3D" id="3.50.50.60">
    <property type="entry name" value="FAD/NAD(P)-binding domain"/>
    <property type="match status" value="1"/>
</dbReference>
<organism evidence="2 3">
    <name type="scientific">Nocardioides pocheonensis</name>
    <dbReference type="NCBI Taxonomy" id="661485"/>
    <lineage>
        <taxon>Bacteria</taxon>
        <taxon>Bacillati</taxon>
        <taxon>Actinomycetota</taxon>
        <taxon>Actinomycetes</taxon>
        <taxon>Propionibacteriales</taxon>
        <taxon>Nocardioidaceae</taxon>
        <taxon>Nocardioides</taxon>
    </lineage>
</organism>
<accession>A0A3N0GGY4</accession>
<dbReference type="OrthoDB" id="101972at2"/>
<dbReference type="EMBL" id="RJSF01000047">
    <property type="protein sequence ID" value="RNM11689.1"/>
    <property type="molecule type" value="Genomic_DNA"/>
</dbReference>
<dbReference type="PANTHER" id="PTHR40254:SF1">
    <property type="entry name" value="BLR0577 PROTEIN"/>
    <property type="match status" value="1"/>
</dbReference>
<name>A0A3N0GGY4_9ACTN</name>
<evidence type="ECO:0000313" key="2">
    <source>
        <dbReference type="EMBL" id="RNM11689.1"/>
    </source>
</evidence>
<gene>
    <name evidence="2" type="ORF">EFL26_21240</name>
</gene>
<dbReference type="AlphaFoldDB" id="A0A3N0GGY4"/>
<protein>
    <submittedName>
        <fullName evidence="2">Lycopene cyclase</fullName>
    </submittedName>
</protein>
<dbReference type="InterPro" id="IPR052189">
    <property type="entry name" value="L-asp_N-monooxygenase_NS-form"/>
</dbReference>